<dbReference type="AlphaFoldDB" id="A0A6C2CZC9"/>
<keyword evidence="2" id="KW-1185">Reference proteome</keyword>
<protein>
    <submittedName>
        <fullName evidence="1">Putative motility protein</fullName>
    </submittedName>
</protein>
<dbReference type="RefSeq" id="WP_148578825.1">
    <property type="nucleotide sequence ID" value="NZ_JAVEUW010000005.1"/>
</dbReference>
<reference evidence="1 2" key="1">
    <citation type="submission" date="2019-01" db="EMBL/GenBank/DDBJ databases">
        <title>Zoogloea oleivorans genome sequencing and assembly.</title>
        <authorList>
            <person name="Tancsics A."/>
            <person name="Farkas M."/>
            <person name="Kriszt B."/>
            <person name="Maroti G."/>
            <person name="Horvath B."/>
        </authorList>
    </citation>
    <scope>NUCLEOTIDE SEQUENCE [LARGE SCALE GENOMIC DNA]</scope>
    <source>
        <strain evidence="1 2">Buc</strain>
    </source>
</reference>
<comment type="caution">
    <text evidence="1">The sequence shown here is derived from an EMBL/GenBank/DDBJ whole genome shotgun (WGS) entry which is preliminary data.</text>
</comment>
<evidence type="ECO:0000313" key="2">
    <source>
        <dbReference type="Proteomes" id="UP000389128"/>
    </source>
</evidence>
<dbReference type="InterPro" id="IPR025906">
    <property type="entry name" value="YjfB_motility"/>
</dbReference>
<organism evidence="1 2">
    <name type="scientific">Zoogloea oleivorans</name>
    <dbReference type="NCBI Taxonomy" id="1552750"/>
    <lineage>
        <taxon>Bacteria</taxon>
        <taxon>Pseudomonadati</taxon>
        <taxon>Pseudomonadota</taxon>
        <taxon>Betaproteobacteria</taxon>
        <taxon>Rhodocyclales</taxon>
        <taxon>Zoogloeaceae</taxon>
        <taxon>Zoogloea</taxon>
    </lineage>
</organism>
<sequence length="63" mass="6580">MNLSSVVSTSQVQMQDPVAVTMLRKSLDQQQANAAQLIASLPPPVQAAVDPAATTGRNVDTFA</sequence>
<gene>
    <name evidence="1" type="ORF">ETQ85_09530</name>
</gene>
<dbReference type="Pfam" id="PF14070">
    <property type="entry name" value="YjfB_motility"/>
    <property type="match status" value="1"/>
</dbReference>
<dbReference type="EMBL" id="SDKK01000008">
    <property type="protein sequence ID" value="TYC58765.1"/>
    <property type="molecule type" value="Genomic_DNA"/>
</dbReference>
<dbReference type="Proteomes" id="UP000389128">
    <property type="component" value="Unassembled WGS sequence"/>
</dbReference>
<name>A0A6C2CZC9_9RHOO</name>
<proteinExistence type="predicted"/>
<evidence type="ECO:0000313" key="1">
    <source>
        <dbReference type="EMBL" id="TYC58765.1"/>
    </source>
</evidence>
<accession>A0A6C2CZC9</accession>